<protein>
    <recommendedName>
        <fullName evidence="1">DUF4484 domain-containing protein</fullName>
    </recommendedName>
</protein>
<dbReference type="KEGG" id="tdl:TDEL_0B06590"/>
<dbReference type="PANTHER" id="PTHR28153:SF1">
    <property type="entry name" value="DUF4484 DOMAIN-CONTAINING PROTEIN"/>
    <property type="match status" value="1"/>
</dbReference>
<proteinExistence type="predicted"/>
<dbReference type="STRING" id="1076872.G8ZQ94"/>
<dbReference type="FunCoup" id="G8ZQ94">
    <property type="interactions" value="40"/>
</dbReference>
<evidence type="ECO:0000313" key="3">
    <source>
        <dbReference type="Proteomes" id="UP000005627"/>
    </source>
</evidence>
<dbReference type="Proteomes" id="UP000005627">
    <property type="component" value="Chromosome 2"/>
</dbReference>
<dbReference type="Pfam" id="PF14831">
    <property type="entry name" value="DUF4484"/>
    <property type="match status" value="1"/>
</dbReference>
<feature type="domain" description="DUF4484" evidence="1">
    <location>
        <begin position="465"/>
        <end position="508"/>
    </location>
</feature>
<dbReference type="RefSeq" id="XP_003679999.1">
    <property type="nucleotide sequence ID" value="XM_003679951.1"/>
</dbReference>
<organism evidence="2 3">
    <name type="scientific">Torulaspora delbrueckii</name>
    <name type="common">Yeast</name>
    <name type="synonym">Candida colliculosa</name>
    <dbReference type="NCBI Taxonomy" id="4950"/>
    <lineage>
        <taxon>Eukaryota</taxon>
        <taxon>Fungi</taxon>
        <taxon>Dikarya</taxon>
        <taxon>Ascomycota</taxon>
        <taxon>Saccharomycotina</taxon>
        <taxon>Saccharomycetes</taxon>
        <taxon>Saccharomycetales</taxon>
        <taxon>Saccharomycetaceae</taxon>
        <taxon>Torulaspora</taxon>
    </lineage>
</organism>
<gene>
    <name evidence="2" type="primary">TDEL0B06590</name>
    <name evidence="2" type="ORF">TDEL_0B06590</name>
</gene>
<dbReference type="AlphaFoldDB" id="G8ZQ94"/>
<dbReference type="Pfam" id="PF09804">
    <property type="entry name" value="DENND11"/>
    <property type="match status" value="1"/>
</dbReference>
<dbReference type="PANTHER" id="PTHR28153">
    <property type="entry name" value="PROTEIN, PUTATIVE-RELATED"/>
    <property type="match status" value="1"/>
</dbReference>
<dbReference type="InterPro" id="IPR053056">
    <property type="entry name" value="Lipid_Metab_Assoc_Protein"/>
</dbReference>
<sequence length="515" mass="58654">MSLDESGSPEIFKRVPISFMFLSNFEMKRGNETVWSCKWSETNCDIDLENIEFKSLPSGVHGVPDDVINFAVPKRARDDEYYYGVAFYKQNGQDIAQKSGQVDRNQVKMYALGVIIDPKFSARGIPDDLVSSWWPTQFIGANAYVDDLQQLLTHWLAEENFENYDLFEEYFKCNSLIDDGNGTAMPSRSAKLAQEFLSPDVPRRLEDAGRPQMLEYLPYWIRKLGPLIFPVWKSCLLGERILIINPPGGSFEACNALTYCLSLLSAVPNALQVSRHEDRFIRPLFTIGISDIDRMASNVAKALEREEKLAGFVACTSDEILTCKTELYDKVLRISSGPTEQDDDDVCGLFTSSGIPIKATPHDLECLQAFYQSYLGEQMSEAEKVRLSQTVEPVSWTQYLIDEFYWWTTAGYVAPFYHEHRHPEKTIPDDEAEMVLEIVGDFHGKTTGIYNRLKAIIESNELQGPDELISVPFSALSEMDLDFFSAQDQELVKALAWKWFEREVRITVDYCEAVC</sequence>
<dbReference type="GO" id="GO:0005811">
    <property type="term" value="C:lipid droplet"/>
    <property type="evidence" value="ECO:0007669"/>
    <property type="project" value="EnsemblFungi"/>
</dbReference>
<evidence type="ECO:0000259" key="1">
    <source>
        <dbReference type="Pfam" id="PF14831"/>
    </source>
</evidence>
<dbReference type="OrthoDB" id="2152680at2759"/>
<dbReference type="eggNOG" id="KOG4704">
    <property type="taxonomic scope" value="Eukaryota"/>
</dbReference>
<dbReference type="InterPro" id="IPR028115">
    <property type="entry name" value="DUF4484"/>
</dbReference>
<dbReference type="HOGENOM" id="CLU_019791_0_0_1"/>
<evidence type="ECO:0000313" key="2">
    <source>
        <dbReference type="EMBL" id="CCE90788.1"/>
    </source>
</evidence>
<dbReference type="GeneID" id="11505104"/>
<dbReference type="EMBL" id="HE616743">
    <property type="protein sequence ID" value="CCE90788.1"/>
    <property type="molecule type" value="Genomic_DNA"/>
</dbReference>
<dbReference type="InterPro" id="IPR018626">
    <property type="entry name" value="LCHN/Anr2"/>
</dbReference>
<dbReference type="InParanoid" id="G8ZQ94"/>
<keyword evidence="3" id="KW-1185">Reference proteome</keyword>
<reference evidence="2 3" key="1">
    <citation type="journal article" date="2011" name="Proc. Natl. Acad. Sci. U.S.A.">
        <title>Evolutionary erosion of yeast sex chromosomes by mating-type switching accidents.</title>
        <authorList>
            <person name="Gordon J.L."/>
            <person name="Armisen D."/>
            <person name="Proux-Wera E."/>
            <person name="Oheigeartaigh S.S."/>
            <person name="Byrne K.P."/>
            <person name="Wolfe K.H."/>
        </authorList>
    </citation>
    <scope>NUCLEOTIDE SEQUENCE [LARGE SCALE GENOMIC DNA]</scope>
    <source>
        <strain evidence="3">ATCC 10662 / CBS 1146 / NBRC 0425 / NCYC 2629 / NRRL Y-866</strain>
    </source>
</reference>
<accession>G8ZQ94</accession>
<name>G8ZQ94_TORDE</name>